<keyword evidence="4" id="KW-0456">Lyase</keyword>
<reference evidence="6" key="1">
    <citation type="submission" date="2006-06" db="EMBL/GenBank/DDBJ databases">
        <title>Minimal plastid genome evolution in the Paulinella endosymbiont.</title>
        <authorList>
            <person name="Yoon H.S."/>
            <person name="Reyes-Prieto A."/>
            <person name="Bhattacharya D."/>
        </authorList>
    </citation>
    <scope>NUCLEOTIDE SEQUENCE</scope>
</reference>
<dbReference type="GO" id="GO:0016829">
    <property type="term" value="F:lyase activity"/>
    <property type="evidence" value="ECO:0007669"/>
    <property type="project" value="UniProtKB-KW"/>
</dbReference>
<proteinExistence type="inferred from homology"/>
<dbReference type="PANTHER" id="PTHR30246">
    <property type="entry name" value="2-KETO-3-DEOXY-6-PHOSPHOGLUCONATE ALDOLASE"/>
    <property type="match status" value="1"/>
</dbReference>
<comment type="similarity">
    <text evidence="2">Belongs to the KHG/KDPG aldolase family.</text>
</comment>
<dbReference type="Gene3D" id="3.20.20.70">
    <property type="entry name" value="Aldolase class I"/>
    <property type="match status" value="1"/>
</dbReference>
<gene>
    <name evidence="6" type="primary">eda</name>
</gene>
<name>A1XYU4_PAUCH</name>
<dbReference type="Pfam" id="PF01081">
    <property type="entry name" value="Aldolase"/>
    <property type="match status" value="1"/>
</dbReference>
<evidence type="ECO:0000256" key="2">
    <source>
        <dbReference type="ARBA" id="ARBA00006906"/>
    </source>
</evidence>
<protein>
    <submittedName>
        <fullName evidence="6">KHG/KDPG aldolase</fullName>
    </submittedName>
</protein>
<dbReference type="CDD" id="cd00452">
    <property type="entry name" value="KDPG_aldolase"/>
    <property type="match status" value="1"/>
</dbReference>
<sequence length="216" mass="24818">MMYVRPSTFNLLNNYEELISSLRQQPILVVIRPNNFTSTHRQLRALSSAGYRHIELSWKPIPYWEDWVRYWQREFPYLIFGAASIISIEGLEAAHRLGLRYCVTPVLNKFLLSRSRKMKILLIPGVFSPSEIHEAILMRCKIIKLFPARLLGPDYWRQLRSPLGSLPFCLAAGGLSVNDIPLWLRAGVDAVVLGRQLFASSNPVKPILTPLSYQLR</sequence>
<evidence type="ECO:0000256" key="5">
    <source>
        <dbReference type="ARBA" id="ARBA00023277"/>
    </source>
</evidence>
<comment type="pathway">
    <text evidence="1">Carbohydrate acid metabolism.</text>
</comment>
<evidence type="ECO:0000313" key="6">
    <source>
        <dbReference type="EMBL" id="ABH09266.1"/>
    </source>
</evidence>
<evidence type="ECO:0000256" key="1">
    <source>
        <dbReference type="ARBA" id="ARBA00004761"/>
    </source>
</evidence>
<keyword evidence="6" id="KW-0934">Plastid</keyword>
<comment type="subunit">
    <text evidence="3">Homotrimer.</text>
</comment>
<dbReference type="EMBL" id="DQ789030">
    <property type="protein sequence ID" value="ABH09266.1"/>
    <property type="molecule type" value="Genomic_DNA"/>
</dbReference>
<dbReference type="SUPFAM" id="SSF51569">
    <property type="entry name" value="Aldolase"/>
    <property type="match status" value="1"/>
</dbReference>
<organism evidence="6">
    <name type="scientific">Paulinella chromatophora</name>
    <dbReference type="NCBI Taxonomy" id="39717"/>
    <lineage>
        <taxon>Eukaryota</taxon>
        <taxon>Sar</taxon>
        <taxon>Rhizaria</taxon>
        <taxon>Cercozoa</taxon>
        <taxon>Imbricatea</taxon>
        <taxon>Silicofilosea</taxon>
        <taxon>Euglyphida</taxon>
        <taxon>Paulinellidae</taxon>
        <taxon>Paulinella</taxon>
    </lineage>
</organism>
<evidence type="ECO:0000256" key="4">
    <source>
        <dbReference type="ARBA" id="ARBA00023239"/>
    </source>
</evidence>
<dbReference type="InterPro" id="IPR013785">
    <property type="entry name" value="Aldolase_TIM"/>
</dbReference>
<geneLocation type="plastid" evidence="6"/>
<dbReference type="InterPro" id="IPR000887">
    <property type="entry name" value="Aldlse_KDPG_KHG"/>
</dbReference>
<accession>A1XYU4</accession>
<dbReference type="PANTHER" id="PTHR30246:SF1">
    <property type="entry name" value="2-DEHYDRO-3-DEOXY-6-PHOSPHOGALACTONATE ALDOLASE-RELATED"/>
    <property type="match status" value="1"/>
</dbReference>
<evidence type="ECO:0000256" key="3">
    <source>
        <dbReference type="ARBA" id="ARBA00011233"/>
    </source>
</evidence>
<keyword evidence="5" id="KW-0119">Carbohydrate metabolism</keyword>
<dbReference type="AlphaFoldDB" id="A1XYU4"/>